<keyword evidence="9" id="KW-1185">Reference proteome</keyword>
<keyword evidence="3" id="KW-0238">DNA-binding</keyword>
<dbReference type="InterPro" id="IPR039554">
    <property type="entry name" value="HigA2-like_HTH"/>
</dbReference>
<keyword evidence="2" id="KW-0805">Transcription regulation</keyword>
<evidence type="ECO:0000256" key="2">
    <source>
        <dbReference type="ARBA" id="ARBA00023015"/>
    </source>
</evidence>
<accession>A0ABV8GTD6</accession>
<dbReference type="InterPro" id="IPR010982">
    <property type="entry name" value="Lambda_DNA-bd_dom_sf"/>
</dbReference>
<keyword evidence="4" id="KW-0804">Transcription</keyword>
<dbReference type="Gene3D" id="1.10.10.60">
    <property type="entry name" value="Homeodomain-like"/>
    <property type="match status" value="1"/>
</dbReference>
<evidence type="ECO:0000313" key="8">
    <source>
        <dbReference type="EMBL" id="MFC4016226.1"/>
    </source>
</evidence>
<dbReference type="Gene3D" id="3.40.50.1360">
    <property type="match status" value="1"/>
</dbReference>
<evidence type="ECO:0000256" key="3">
    <source>
        <dbReference type="ARBA" id="ARBA00023125"/>
    </source>
</evidence>
<organism evidence="8 9">
    <name type="scientific">Nonomuraea purpurea</name>
    <dbReference type="NCBI Taxonomy" id="1849276"/>
    <lineage>
        <taxon>Bacteria</taxon>
        <taxon>Bacillati</taxon>
        <taxon>Actinomycetota</taxon>
        <taxon>Actinomycetes</taxon>
        <taxon>Streptosporangiales</taxon>
        <taxon>Streptosporangiaceae</taxon>
        <taxon>Nonomuraea</taxon>
    </lineage>
</organism>
<evidence type="ECO:0000259" key="6">
    <source>
        <dbReference type="Pfam" id="PF04198"/>
    </source>
</evidence>
<dbReference type="SUPFAM" id="SSF100950">
    <property type="entry name" value="NagB/RpiA/CoA transferase-like"/>
    <property type="match status" value="1"/>
</dbReference>
<dbReference type="InterPro" id="IPR037171">
    <property type="entry name" value="NagB/RpiA_transferase-like"/>
</dbReference>
<dbReference type="SUPFAM" id="SSF47413">
    <property type="entry name" value="lambda repressor-like DNA-binding domains"/>
    <property type="match status" value="1"/>
</dbReference>
<comment type="similarity">
    <text evidence="1">Belongs to the SorC transcriptional regulatory family.</text>
</comment>
<dbReference type="InterPro" id="IPR007324">
    <property type="entry name" value="Sugar-bd_dom_put"/>
</dbReference>
<gene>
    <name evidence="8" type="ORF">ACFOY2_54090</name>
</gene>
<dbReference type="RefSeq" id="WP_379536017.1">
    <property type="nucleotide sequence ID" value="NZ_JBHSBI010000062.1"/>
</dbReference>
<dbReference type="PANTHER" id="PTHR34294">
    <property type="entry name" value="TRANSCRIPTIONAL REGULATOR-RELATED"/>
    <property type="match status" value="1"/>
</dbReference>
<dbReference type="Pfam" id="PF13744">
    <property type="entry name" value="HTH_37"/>
    <property type="match status" value="1"/>
</dbReference>
<evidence type="ECO:0000256" key="5">
    <source>
        <dbReference type="SAM" id="MobiDB-lite"/>
    </source>
</evidence>
<evidence type="ECO:0000256" key="4">
    <source>
        <dbReference type="ARBA" id="ARBA00023163"/>
    </source>
</evidence>
<dbReference type="Proteomes" id="UP001595851">
    <property type="component" value="Unassembled WGS sequence"/>
</dbReference>
<name>A0ABV8GTD6_9ACTN</name>
<dbReference type="Pfam" id="PF04198">
    <property type="entry name" value="Sugar-bind"/>
    <property type="match status" value="1"/>
</dbReference>
<protein>
    <submittedName>
        <fullName evidence="8">Sugar-binding transcriptional regulator</fullName>
    </submittedName>
</protein>
<dbReference type="EMBL" id="JBHSBI010000062">
    <property type="protein sequence ID" value="MFC4016226.1"/>
    <property type="molecule type" value="Genomic_DNA"/>
</dbReference>
<proteinExistence type="inferred from homology"/>
<feature type="domain" description="Sugar-binding" evidence="6">
    <location>
        <begin position="80"/>
        <end position="332"/>
    </location>
</feature>
<evidence type="ECO:0000313" key="9">
    <source>
        <dbReference type="Proteomes" id="UP001595851"/>
    </source>
</evidence>
<reference evidence="9" key="1">
    <citation type="journal article" date="2019" name="Int. J. Syst. Evol. Microbiol.">
        <title>The Global Catalogue of Microorganisms (GCM) 10K type strain sequencing project: providing services to taxonomists for standard genome sequencing and annotation.</title>
        <authorList>
            <consortium name="The Broad Institute Genomics Platform"/>
            <consortium name="The Broad Institute Genome Sequencing Center for Infectious Disease"/>
            <person name="Wu L."/>
            <person name="Ma J."/>
        </authorList>
    </citation>
    <scope>NUCLEOTIDE SEQUENCE [LARGE SCALE GENOMIC DNA]</scope>
    <source>
        <strain evidence="9">TBRC 1276</strain>
    </source>
</reference>
<feature type="region of interest" description="Disordered" evidence="5">
    <location>
        <begin position="1"/>
        <end position="20"/>
    </location>
</feature>
<dbReference type="InterPro" id="IPR051054">
    <property type="entry name" value="SorC_transcr_regulators"/>
</dbReference>
<sequence>MKRKSRCAVAQNPEGRRDTSKDHLRLLARVARMYHEQELRQPEIAAALNISQPRVSRLLKEAVTRGMVRTVVTLPDGVHTELEEELQRRYGLRDAVVVDVEEFQDDVLAPLASAAASYLNVTFTGGDVIGISSWSETLLATVERMPQKNAQVADRVIQLVGGVGSPEAQVHATRLVARLANLTYARPVFVPLPGVVATTTIRDALLQDPSVLDVQAQWNDLTVVLVGIGSLEPSPLLLSSGNAVSQADQEELRALGAVGDVCLHFFDAAGKPVDSGFDQRVIGIDAPAFRAVGRRVGVAGGLRKVSAIRAAVEGGWINVLITDLRVARRLLAPAVK</sequence>
<evidence type="ECO:0000256" key="1">
    <source>
        <dbReference type="ARBA" id="ARBA00010466"/>
    </source>
</evidence>
<comment type="caution">
    <text evidence="8">The sequence shown here is derived from an EMBL/GenBank/DDBJ whole genome shotgun (WGS) entry which is preliminary data.</text>
</comment>
<dbReference type="PANTHER" id="PTHR34294:SF1">
    <property type="entry name" value="TRANSCRIPTIONAL REGULATOR LSRR"/>
    <property type="match status" value="1"/>
</dbReference>
<evidence type="ECO:0000259" key="7">
    <source>
        <dbReference type="Pfam" id="PF13744"/>
    </source>
</evidence>
<feature type="domain" description="HigA2-like helix-turn-helix" evidence="7">
    <location>
        <begin position="25"/>
        <end position="69"/>
    </location>
</feature>